<gene>
    <name evidence="3" type="ORF">J416_08192</name>
</gene>
<evidence type="ECO:0000313" key="3">
    <source>
        <dbReference type="EMBL" id="ENH96948.1"/>
    </source>
</evidence>
<organism evidence="3 4">
    <name type="scientific">Gracilibacillus halophilus YIM-C55.5</name>
    <dbReference type="NCBI Taxonomy" id="1308866"/>
    <lineage>
        <taxon>Bacteria</taxon>
        <taxon>Bacillati</taxon>
        <taxon>Bacillota</taxon>
        <taxon>Bacilli</taxon>
        <taxon>Bacillales</taxon>
        <taxon>Bacillaceae</taxon>
        <taxon>Gracilibacillus</taxon>
    </lineage>
</organism>
<dbReference type="OrthoDB" id="9803668at2"/>
<dbReference type="eggNOG" id="COG0618">
    <property type="taxonomic scope" value="Bacteria"/>
</dbReference>
<reference evidence="3 4" key="1">
    <citation type="submission" date="2013-03" db="EMBL/GenBank/DDBJ databases">
        <title>Draft genome sequence of Gracibacillus halophilus YIM-C55.5, a moderately halophilic and thermophilic organism from the Xiaochaidamu salt lake.</title>
        <authorList>
            <person name="Sugumar T."/>
            <person name="Polireddy D.R."/>
            <person name="Antony A."/>
            <person name="Madhava Y.R."/>
            <person name="Sivakumar N."/>
        </authorList>
    </citation>
    <scope>NUCLEOTIDE SEQUENCE [LARGE SCALE GENOMIC DNA]</scope>
    <source>
        <strain evidence="3 4">YIM-C55.5</strain>
    </source>
</reference>
<dbReference type="InterPro" id="IPR001667">
    <property type="entry name" value="DDH_dom"/>
</dbReference>
<dbReference type="Pfam" id="PF02272">
    <property type="entry name" value="DHHA1"/>
    <property type="match status" value="1"/>
</dbReference>
<name>N4W9I9_9BACI</name>
<dbReference type="PANTHER" id="PTHR47618:SF1">
    <property type="entry name" value="BIFUNCTIONAL OLIGORIBONUCLEASE AND PAP PHOSPHATASE NRNA"/>
    <property type="match status" value="1"/>
</dbReference>
<dbReference type="InterPro" id="IPR003156">
    <property type="entry name" value="DHHA1_dom"/>
</dbReference>
<protein>
    <submittedName>
        <fullName evidence="3">Bifunctional oligoRNAse and pAp phosphatase</fullName>
    </submittedName>
</protein>
<dbReference type="Gene3D" id="3.10.310.30">
    <property type="match status" value="1"/>
</dbReference>
<dbReference type="PANTHER" id="PTHR47618">
    <property type="entry name" value="BIFUNCTIONAL OLIGORIBONUCLEASE AND PAP PHOSPHATASE NRNA"/>
    <property type="match status" value="1"/>
</dbReference>
<evidence type="ECO:0000313" key="4">
    <source>
        <dbReference type="Proteomes" id="UP000012283"/>
    </source>
</evidence>
<accession>N4W9I9</accession>
<dbReference type="GO" id="GO:0003676">
    <property type="term" value="F:nucleic acid binding"/>
    <property type="evidence" value="ECO:0007669"/>
    <property type="project" value="InterPro"/>
</dbReference>
<dbReference type="Pfam" id="PF01368">
    <property type="entry name" value="DHH"/>
    <property type="match status" value="1"/>
</dbReference>
<sequence length="313" mass="34971">MKQTIIDTIKHYDKIAIHRHVRPDPDAYGSQKGLATIIQSSFPNKEVVVVGEEDPSLAFLATMDQVSDHFYENTLAIICDTANQDRISDQRFRHAQSIIKIDHHPVVDSYGEIEWVDTKASSTSEMIYELFLAGEEQGLRCTDAAAALLYAGIVGDTGRFLFPSATDKTFRYASELVRYSFDRSYLYDEMYKTSVNIARLKGYILSNITISPAGVSYVKLTKDVMEEFDVTAKETSAVVGVFGDIEGINAWVMFVEEDDVIRVRMRSKGPEIHQVAAKFEGGGHPLAAGAKIHVWEQVSDVLAELEKTCQQQS</sequence>
<feature type="domain" description="DHHA1" evidence="2">
    <location>
        <begin position="224"/>
        <end position="310"/>
    </location>
</feature>
<dbReference type="InterPro" id="IPR051319">
    <property type="entry name" value="Oligoribo/pAp-PDE_c-di-AMP_PDE"/>
</dbReference>
<proteinExistence type="predicted"/>
<dbReference type="EMBL" id="APML01000026">
    <property type="protein sequence ID" value="ENH96948.1"/>
    <property type="molecule type" value="Genomic_DNA"/>
</dbReference>
<dbReference type="Gene3D" id="3.90.1640.10">
    <property type="entry name" value="inorganic pyrophosphatase (n-terminal core)"/>
    <property type="match status" value="1"/>
</dbReference>
<dbReference type="Proteomes" id="UP000012283">
    <property type="component" value="Unassembled WGS sequence"/>
</dbReference>
<dbReference type="PATRIC" id="fig|1308866.3.peg.1654"/>
<dbReference type="RefSeq" id="WP_003468008.1">
    <property type="nucleotide sequence ID" value="NZ_APML01000026.1"/>
</dbReference>
<comment type="caution">
    <text evidence="3">The sequence shown here is derived from an EMBL/GenBank/DDBJ whole genome shotgun (WGS) entry which is preliminary data.</text>
</comment>
<feature type="domain" description="DDH" evidence="1">
    <location>
        <begin position="14"/>
        <end position="153"/>
    </location>
</feature>
<dbReference type="SUPFAM" id="SSF64182">
    <property type="entry name" value="DHH phosphoesterases"/>
    <property type="match status" value="1"/>
</dbReference>
<keyword evidence="4" id="KW-1185">Reference proteome</keyword>
<dbReference type="STRING" id="1308866.J416_08192"/>
<dbReference type="AlphaFoldDB" id="N4W9I9"/>
<dbReference type="InterPro" id="IPR038763">
    <property type="entry name" value="DHH_sf"/>
</dbReference>
<evidence type="ECO:0000259" key="2">
    <source>
        <dbReference type="Pfam" id="PF02272"/>
    </source>
</evidence>
<evidence type="ECO:0000259" key="1">
    <source>
        <dbReference type="Pfam" id="PF01368"/>
    </source>
</evidence>